<dbReference type="Gene3D" id="2.170.130.10">
    <property type="entry name" value="TonB-dependent receptor, plug domain"/>
    <property type="match status" value="1"/>
</dbReference>
<feature type="domain" description="TonB-dependent receptor-like beta-barrel" evidence="4">
    <location>
        <begin position="448"/>
        <end position="1017"/>
    </location>
</feature>
<name>F8NCT1_9BACT</name>
<evidence type="ECO:0000256" key="2">
    <source>
        <dbReference type="RuleBase" id="RU003357"/>
    </source>
</evidence>
<keyword evidence="6" id="KW-0675">Receptor</keyword>
<keyword evidence="3" id="KW-0732">Signal</keyword>
<feature type="signal peptide" evidence="3">
    <location>
        <begin position="1"/>
        <end position="25"/>
    </location>
</feature>
<dbReference type="NCBIfam" id="TIGR04056">
    <property type="entry name" value="OMP_RagA_SusC"/>
    <property type="match status" value="1"/>
</dbReference>
<dbReference type="GO" id="GO:0009279">
    <property type="term" value="C:cell outer membrane"/>
    <property type="evidence" value="ECO:0007669"/>
    <property type="project" value="UniProtKB-SubCell"/>
</dbReference>
<dbReference type="InterPro" id="IPR000531">
    <property type="entry name" value="Beta-barrel_TonB"/>
</dbReference>
<feature type="domain" description="TonB-dependent receptor plug" evidence="5">
    <location>
        <begin position="129"/>
        <end position="238"/>
    </location>
</feature>
<sequence>MMKSHYQLGLLAILATIAGGGSVSAASSVDATAITQQDGQCTGVVKDGNGEPVIGASVFVKGTRNGAVTDLDGRFSLTGVKRGSALHISYVGYNDRDVVWDGSALNVILTDNERSLNEVVVVGFGTQKKANLTGAVATIDAKNLVSRPVNSAIDAMQGMIPGMNFSIGSGGGALNSNTRYNIRGTGTIGAGSSVAPLVLIDGMEGDLNAINPQDIDNISVLKDAASSSIYGSRAAGGVILVTTKSGKAGKTTVNYNNNFRFNSPENMPHQLDSYNWALYMNAASINAGSGTWFSDNKLADIKKAQSDPTMRTMFANAQGRWEIWDANDLLPIANHDWLRTCFGNGFSQEHNVSVNGGTDRVHYYFSGNFLNRRGLLKYGTDKRNRYTITSKVDAQITNWAKLTYNMRFARTDYNQPTMLDDLYYHNMCRYWPIIPVYDPNGHFVVTGSNPGDLVNGGDTREQTDVNSHQLSLQLTPLNGLVINAEFNYSITNYNQHVDWQTTYGYDVNNVPYVFNNPNNAVKEYARKTNYFNPNIYADYSFTLANDHHFKVMAGYQSEELHQRWIQGQQSGIIANLPTLHTTATNPSVDGKYDEWATMGVFGRLNYDYQGRYLVEGNLRYDGTSRFLKDNRWVWSPSFSLGWNIARENFWKPIEQYINLLKFRFSWGKLGNQNTDSWYPFYSTVGYSNQAGTWLVGGKKQNISSMPALVSSTLTWEKNRTINYGVDWGAFNNRLTGSFELFSRKTYDMVGPAPELPAILGTDAPKVNNLDMTSRGFDLQISWRDRIKDFNYGVILTMTDGRVKIDKYPNPSKTLSMYYKGAYLGDIWGYTTVGIAKTDEEMAEHLKKADQSAIGSNWAAGDIMYADLDGDGKVNGGEGTADKSGDRRIIGNSTPRYNFGLNLTAAWKGFDLKVFFQGTLKRDYAPGASDAVFWGACGIGKWQATGFKQHLDFFRSDPNDPLGQNLDSYYPRANWNGGRNNQTQTKYLQNAAYCRLKNLTIGYTIPQNITRRFYVQNLRVFFSAENLFTITSFTKLGDPEIIDASGWGFSKAYPLTRNFAFGLSVTL</sequence>
<dbReference type="SUPFAM" id="SSF56935">
    <property type="entry name" value="Porins"/>
    <property type="match status" value="1"/>
</dbReference>
<dbReference type="Proteomes" id="UP000002772">
    <property type="component" value="Unassembled WGS sequence"/>
</dbReference>
<dbReference type="InterPro" id="IPR023997">
    <property type="entry name" value="TonB-dep_OMP_SusC/RagA_CS"/>
</dbReference>
<dbReference type="HOGENOM" id="CLU_004317_1_1_10"/>
<keyword evidence="2" id="KW-0798">TonB box</keyword>
<dbReference type="NCBIfam" id="TIGR04057">
    <property type="entry name" value="SusC_RagA_signa"/>
    <property type="match status" value="1"/>
</dbReference>
<dbReference type="Gene3D" id="2.60.40.1120">
    <property type="entry name" value="Carboxypeptidase-like, regulatory domain"/>
    <property type="match status" value="1"/>
</dbReference>
<evidence type="ECO:0000313" key="7">
    <source>
        <dbReference type="Proteomes" id="UP000002772"/>
    </source>
</evidence>
<comment type="subcellular location">
    <subcellularLocation>
        <location evidence="1">Cell outer membrane</location>
        <topology evidence="1">Multi-pass membrane protein</topology>
    </subcellularLocation>
</comment>
<dbReference type="Pfam" id="PF07715">
    <property type="entry name" value="Plug"/>
    <property type="match status" value="1"/>
</dbReference>
<keyword evidence="1" id="KW-1134">Transmembrane beta strand</keyword>
<proteinExistence type="inferred from homology"/>
<dbReference type="Pfam" id="PF00593">
    <property type="entry name" value="TonB_dep_Rec_b-barrel"/>
    <property type="match status" value="1"/>
</dbReference>
<dbReference type="PROSITE" id="PS52016">
    <property type="entry name" value="TONB_DEPENDENT_REC_3"/>
    <property type="match status" value="1"/>
</dbReference>
<dbReference type="SUPFAM" id="SSF49464">
    <property type="entry name" value="Carboxypeptidase regulatory domain-like"/>
    <property type="match status" value="1"/>
</dbReference>
<dbReference type="AlphaFoldDB" id="F8NCT1"/>
<reference evidence="7" key="1">
    <citation type="journal article" date="2011" name="Stand. Genomic Sci.">
        <title>Non-contiguous finished genome sequence of the opportunistic oral pathogen Prevotella multisaccharivorax type strain (PPPA20).</title>
        <authorList>
            <person name="Pati A."/>
            <person name="Gronow S."/>
            <person name="Lu M."/>
            <person name="Lapidus A."/>
            <person name="Nolan M."/>
            <person name="Lucas S."/>
            <person name="Hammon N."/>
            <person name="Deshpande S."/>
            <person name="Cheng J.F."/>
            <person name="Tapia R."/>
            <person name="Han C."/>
            <person name="Goodwin L."/>
            <person name="Pitluck S."/>
            <person name="Liolios K."/>
            <person name="Pagani I."/>
            <person name="Mavromatis K."/>
            <person name="Mikhailova N."/>
            <person name="Huntemann M."/>
            <person name="Chen A."/>
            <person name="Palaniappan K."/>
            <person name="Land M."/>
            <person name="Hauser L."/>
            <person name="Detter J.C."/>
            <person name="Brambilla E.M."/>
            <person name="Rohde M."/>
            <person name="Goker M."/>
            <person name="Woyke T."/>
            <person name="Bristow J."/>
            <person name="Eisen J.A."/>
            <person name="Markowitz V."/>
            <person name="Hugenholtz P."/>
            <person name="Kyrpides N.C."/>
            <person name="Klenk H.P."/>
            <person name="Ivanova N."/>
        </authorList>
    </citation>
    <scope>NUCLEOTIDE SEQUENCE [LARGE SCALE GENOMIC DNA]</scope>
    <source>
        <strain evidence="7">DSM 17128</strain>
    </source>
</reference>
<protein>
    <submittedName>
        <fullName evidence="6">TonB-dependent receptor plug</fullName>
    </submittedName>
</protein>
<dbReference type="InterPro" id="IPR012910">
    <property type="entry name" value="Plug_dom"/>
</dbReference>
<keyword evidence="1 2" id="KW-0472">Membrane</keyword>
<keyword evidence="1" id="KW-0813">Transport</keyword>
<gene>
    <name evidence="6" type="ORF">Premu_2769</name>
</gene>
<dbReference type="RefSeq" id="WP_007576123.1">
    <property type="nucleotide sequence ID" value="NZ_BPTS01000002.1"/>
</dbReference>
<dbReference type="InterPro" id="IPR008969">
    <property type="entry name" value="CarboxyPept-like_regulatory"/>
</dbReference>
<evidence type="ECO:0000313" key="6">
    <source>
        <dbReference type="EMBL" id="EGN58116.1"/>
    </source>
</evidence>
<dbReference type="Pfam" id="PF13715">
    <property type="entry name" value="CarbopepD_reg_2"/>
    <property type="match status" value="1"/>
</dbReference>
<keyword evidence="7" id="KW-1185">Reference proteome</keyword>
<organism evidence="6 7">
    <name type="scientific">Hallella multisaccharivorax DSM 17128</name>
    <dbReference type="NCBI Taxonomy" id="688246"/>
    <lineage>
        <taxon>Bacteria</taxon>
        <taxon>Pseudomonadati</taxon>
        <taxon>Bacteroidota</taxon>
        <taxon>Bacteroidia</taxon>
        <taxon>Bacteroidales</taxon>
        <taxon>Prevotellaceae</taxon>
        <taxon>Hallella</taxon>
    </lineage>
</organism>
<dbReference type="EMBL" id="GL945017">
    <property type="protein sequence ID" value="EGN58116.1"/>
    <property type="molecule type" value="Genomic_DNA"/>
</dbReference>
<accession>F8NCT1</accession>
<evidence type="ECO:0000256" key="1">
    <source>
        <dbReference type="PROSITE-ProRule" id="PRU01360"/>
    </source>
</evidence>
<dbReference type="InterPro" id="IPR039426">
    <property type="entry name" value="TonB-dep_rcpt-like"/>
</dbReference>
<keyword evidence="1" id="KW-0812">Transmembrane</keyword>
<dbReference type="InterPro" id="IPR023996">
    <property type="entry name" value="TonB-dep_OMP_SusC/RagA"/>
</dbReference>
<comment type="similarity">
    <text evidence="1 2">Belongs to the TonB-dependent receptor family.</text>
</comment>
<dbReference type="InterPro" id="IPR037066">
    <property type="entry name" value="Plug_dom_sf"/>
</dbReference>
<evidence type="ECO:0000256" key="3">
    <source>
        <dbReference type="SAM" id="SignalP"/>
    </source>
</evidence>
<evidence type="ECO:0000259" key="4">
    <source>
        <dbReference type="Pfam" id="PF00593"/>
    </source>
</evidence>
<keyword evidence="1" id="KW-0998">Cell outer membrane</keyword>
<evidence type="ECO:0000259" key="5">
    <source>
        <dbReference type="Pfam" id="PF07715"/>
    </source>
</evidence>
<feature type="chain" id="PRO_5003381366" evidence="3">
    <location>
        <begin position="26"/>
        <end position="1066"/>
    </location>
</feature>
<dbReference type="eggNOG" id="COG1629">
    <property type="taxonomic scope" value="Bacteria"/>
</dbReference>
<dbReference type="STRING" id="688246.Premu_2769"/>